<protein>
    <recommendedName>
        <fullName evidence="4">Ubiquitinyl hydrolase 1</fullName>
    </recommendedName>
</protein>
<dbReference type="OrthoDB" id="2289094at2759"/>
<sequence length="264" mass="30597">MGHCCILIPRPRDEEVCRGRRKLKEITRRLHCWVDAQKLIEFPWLYWWGECKLPNKVHDAEDSLKSITAEMVFESNPTSQELCLLNSDNAVAVIVRAKDQKIKELKKKVAKLEAATNKDLCVLIPVKADAAATKEQRDRGTAYEEEEDEEDEEMDEERKDDKDEEEEEKVEEDEQKEEKTKEGQDDKKGKKEDGEDDEGKEKAGQVSCHHEIEMNRKLEAISWKLNFGQDVNFGEWDYEAVCTLSSIVDSSNLKLNVKAFKKYN</sequence>
<accession>A0A2G9I9S6</accession>
<keyword evidence="3" id="KW-1185">Reference proteome</keyword>
<feature type="compositionally biased region" description="Acidic residues" evidence="1">
    <location>
        <begin position="143"/>
        <end position="155"/>
    </location>
</feature>
<gene>
    <name evidence="2" type="ORF">CDL12_00740</name>
</gene>
<evidence type="ECO:0000256" key="1">
    <source>
        <dbReference type="SAM" id="MobiDB-lite"/>
    </source>
</evidence>
<comment type="caution">
    <text evidence="2">The sequence shown here is derived from an EMBL/GenBank/DDBJ whole genome shotgun (WGS) entry which is preliminary data.</text>
</comment>
<name>A0A2G9I9S6_9LAMI</name>
<organism evidence="2 3">
    <name type="scientific">Handroanthus impetiginosus</name>
    <dbReference type="NCBI Taxonomy" id="429701"/>
    <lineage>
        <taxon>Eukaryota</taxon>
        <taxon>Viridiplantae</taxon>
        <taxon>Streptophyta</taxon>
        <taxon>Embryophyta</taxon>
        <taxon>Tracheophyta</taxon>
        <taxon>Spermatophyta</taxon>
        <taxon>Magnoliopsida</taxon>
        <taxon>eudicotyledons</taxon>
        <taxon>Gunneridae</taxon>
        <taxon>Pentapetalae</taxon>
        <taxon>asterids</taxon>
        <taxon>lamiids</taxon>
        <taxon>Lamiales</taxon>
        <taxon>Bignoniaceae</taxon>
        <taxon>Crescentiina</taxon>
        <taxon>Tabebuia alliance</taxon>
        <taxon>Handroanthus</taxon>
    </lineage>
</organism>
<reference evidence="3" key="1">
    <citation type="journal article" date="2018" name="Gigascience">
        <title>Genome assembly of the Pink Ipe (Handroanthus impetiginosus, Bignoniaceae), a highly valued, ecologically keystone Neotropical timber forest tree.</title>
        <authorList>
            <person name="Silva-Junior O.B."/>
            <person name="Grattapaglia D."/>
            <person name="Novaes E."/>
            <person name="Collevatti R.G."/>
        </authorList>
    </citation>
    <scope>NUCLEOTIDE SEQUENCE [LARGE SCALE GENOMIC DNA]</scope>
    <source>
        <strain evidence="3">cv. UFG-1</strain>
    </source>
</reference>
<feature type="compositionally biased region" description="Acidic residues" evidence="1">
    <location>
        <begin position="162"/>
        <end position="175"/>
    </location>
</feature>
<proteinExistence type="predicted"/>
<evidence type="ECO:0000313" key="3">
    <source>
        <dbReference type="Proteomes" id="UP000231279"/>
    </source>
</evidence>
<feature type="compositionally biased region" description="Basic and acidic residues" evidence="1">
    <location>
        <begin position="176"/>
        <end position="208"/>
    </location>
</feature>
<dbReference type="STRING" id="429701.A0A2G9I9S6"/>
<dbReference type="AlphaFoldDB" id="A0A2G9I9S6"/>
<dbReference type="EMBL" id="NKXS01000085">
    <property type="protein sequence ID" value="PIN26503.1"/>
    <property type="molecule type" value="Genomic_DNA"/>
</dbReference>
<evidence type="ECO:0000313" key="2">
    <source>
        <dbReference type="EMBL" id="PIN26503.1"/>
    </source>
</evidence>
<feature type="region of interest" description="Disordered" evidence="1">
    <location>
        <begin position="132"/>
        <end position="208"/>
    </location>
</feature>
<evidence type="ECO:0008006" key="4">
    <source>
        <dbReference type="Google" id="ProtNLM"/>
    </source>
</evidence>
<feature type="compositionally biased region" description="Basic and acidic residues" evidence="1">
    <location>
        <begin position="132"/>
        <end position="142"/>
    </location>
</feature>
<dbReference type="Proteomes" id="UP000231279">
    <property type="component" value="Unassembled WGS sequence"/>
</dbReference>